<evidence type="ECO:0000313" key="1">
    <source>
        <dbReference type="EMBL" id="VEL26006.1"/>
    </source>
</evidence>
<dbReference type="AlphaFoldDB" id="A0A448X2B7"/>
<protein>
    <submittedName>
        <fullName evidence="1">Uncharacterized protein</fullName>
    </submittedName>
</protein>
<accession>A0A448X2B7</accession>
<comment type="caution">
    <text evidence="1">The sequence shown here is derived from an EMBL/GenBank/DDBJ whole genome shotgun (WGS) entry which is preliminary data.</text>
</comment>
<name>A0A448X2B7_9PLAT</name>
<organism evidence="1 2">
    <name type="scientific">Protopolystoma xenopodis</name>
    <dbReference type="NCBI Taxonomy" id="117903"/>
    <lineage>
        <taxon>Eukaryota</taxon>
        <taxon>Metazoa</taxon>
        <taxon>Spiralia</taxon>
        <taxon>Lophotrochozoa</taxon>
        <taxon>Platyhelminthes</taxon>
        <taxon>Monogenea</taxon>
        <taxon>Polyopisthocotylea</taxon>
        <taxon>Polystomatidea</taxon>
        <taxon>Polystomatidae</taxon>
        <taxon>Protopolystoma</taxon>
    </lineage>
</organism>
<sequence length="89" mass="9578">MPGIPQNSHLPSTVRCTAVAADVQAAPAVLQVPSRRHPSAKCTGIIVWYECSPNTLLSSTVRSRLHPLLLAAPCLYVLPPRLYFSNLSG</sequence>
<evidence type="ECO:0000313" key="2">
    <source>
        <dbReference type="Proteomes" id="UP000784294"/>
    </source>
</evidence>
<proteinExistence type="predicted"/>
<dbReference type="EMBL" id="CAAALY010077496">
    <property type="protein sequence ID" value="VEL26006.1"/>
    <property type="molecule type" value="Genomic_DNA"/>
</dbReference>
<dbReference type="Proteomes" id="UP000784294">
    <property type="component" value="Unassembled WGS sequence"/>
</dbReference>
<reference evidence="1" key="1">
    <citation type="submission" date="2018-11" db="EMBL/GenBank/DDBJ databases">
        <authorList>
            <consortium name="Pathogen Informatics"/>
        </authorList>
    </citation>
    <scope>NUCLEOTIDE SEQUENCE</scope>
</reference>
<keyword evidence="2" id="KW-1185">Reference proteome</keyword>
<gene>
    <name evidence="1" type="ORF">PXEA_LOCUS19446</name>
</gene>